<dbReference type="EMBL" id="BAABUK010000016">
    <property type="protein sequence ID" value="GAA5813351.1"/>
    <property type="molecule type" value="Genomic_DNA"/>
</dbReference>
<gene>
    <name evidence="2" type="ORF">MFLAVUS_006829</name>
</gene>
<dbReference type="Proteomes" id="UP001473302">
    <property type="component" value="Unassembled WGS sequence"/>
</dbReference>
<organism evidence="2 3">
    <name type="scientific">Mucor flavus</name>
    <dbReference type="NCBI Taxonomy" id="439312"/>
    <lineage>
        <taxon>Eukaryota</taxon>
        <taxon>Fungi</taxon>
        <taxon>Fungi incertae sedis</taxon>
        <taxon>Mucoromycota</taxon>
        <taxon>Mucoromycotina</taxon>
        <taxon>Mucoromycetes</taxon>
        <taxon>Mucorales</taxon>
        <taxon>Mucorineae</taxon>
        <taxon>Mucoraceae</taxon>
        <taxon>Mucor</taxon>
    </lineage>
</organism>
<evidence type="ECO:0000256" key="1">
    <source>
        <dbReference type="SAM" id="MobiDB-lite"/>
    </source>
</evidence>
<feature type="region of interest" description="Disordered" evidence="1">
    <location>
        <begin position="54"/>
        <end position="83"/>
    </location>
</feature>
<evidence type="ECO:0000313" key="2">
    <source>
        <dbReference type="EMBL" id="GAA5813351.1"/>
    </source>
</evidence>
<sequence length="83" mass="9487">MPRYKPNDENRQKAKKQLKKSGFITIHIRDQDPMRPTTIGLDVLERDPSAFVTYPPSPTLLPTNCSSYEDVGSHKENIDNDND</sequence>
<reference evidence="2 3" key="1">
    <citation type="submission" date="2024-04" db="EMBL/GenBank/DDBJ databases">
        <title>genome sequences of Mucor flavus KT1a and Helicostylum pulchrum KT1b strains isolated from the surface of a dry-aged beef.</title>
        <authorList>
            <person name="Toyotome T."/>
            <person name="Hosono M."/>
            <person name="Torimaru M."/>
            <person name="Fukuda K."/>
            <person name="Mikami N."/>
        </authorList>
    </citation>
    <scope>NUCLEOTIDE SEQUENCE [LARGE SCALE GENOMIC DNA]</scope>
    <source>
        <strain evidence="2 3">KT1a</strain>
    </source>
</reference>
<name>A0ABP9Z2L8_9FUNG</name>
<feature type="region of interest" description="Disordered" evidence="1">
    <location>
        <begin position="1"/>
        <end position="20"/>
    </location>
</feature>
<protein>
    <submittedName>
        <fullName evidence="2">Uncharacterized protein</fullName>
    </submittedName>
</protein>
<accession>A0ABP9Z2L8</accession>
<keyword evidence="3" id="KW-1185">Reference proteome</keyword>
<proteinExistence type="predicted"/>
<feature type="compositionally biased region" description="Basic and acidic residues" evidence="1">
    <location>
        <begin position="1"/>
        <end position="12"/>
    </location>
</feature>
<evidence type="ECO:0000313" key="3">
    <source>
        <dbReference type="Proteomes" id="UP001473302"/>
    </source>
</evidence>
<feature type="compositionally biased region" description="Basic and acidic residues" evidence="1">
    <location>
        <begin position="71"/>
        <end position="83"/>
    </location>
</feature>
<comment type="caution">
    <text evidence="2">The sequence shown here is derived from an EMBL/GenBank/DDBJ whole genome shotgun (WGS) entry which is preliminary data.</text>
</comment>